<dbReference type="GO" id="GO:0016787">
    <property type="term" value="F:hydrolase activity"/>
    <property type="evidence" value="ECO:0007669"/>
    <property type="project" value="UniProtKB-ARBA"/>
</dbReference>
<keyword evidence="2" id="KW-1185">Reference proteome</keyword>
<accession>A0AAP2DLZ6</accession>
<dbReference type="SUPFAM" id="SSF53649">
    <property type="entry name" value="Alkaline phosphatase-like"/>
    <property type="match status" value="1"/>
</dbReference>
<dbReference type="Pfam" id="PF01663">
    <property type="entry name" value="Phosphodiest"/>
    <property type="match status" value="1"/>
</dbReference>
<organism evidence="1 2">
    <name type="scientific">Chryseosolibacter histidini</name>
    <dbReference type="NCBI Taxonomy" id="2782349"/>
    <lineage>
        <taxon>Bacteria</taxon>
        <taxon>Pseudomonadati</taxon>
        <taxon>Bacteroidota</taxon>
        <taxon>Cytophagia</taxon>
        <taxon>Cytophagales</taxon>
        <taxon>Chryseotaleaceae</taxon>
        <taxon>Chryseosolibacter</taxon>
    </lineage>
</organism>
<name>A0AAP2DLZ6_9BACT</name>
<proteinExistence type="predicted"/>
<evidence type="ECO:0000313" key="2">
    <source>
        <dbReference type="Proteomes" id="UP001319200"/>
    </source>
</evidence>
<dbReference type="EMBL" id="JAHESF010000012">
    <property type="protein sequence ID" value="MBT1697939.1"/>
    <property type="molecule type" value="Genomic_DNA"/>
</dbReference>
<dbReference type="AlphaFoldDB" id="A0AAP2DLZ6"/>
<dbReference type="Gene3D" id="3.40.720.10">
    <property type="entry name" value="Alkaline Phosphatase, subunit A"/>
    <property type="match status" value="1"/>
</dbReference>
<dbReference type="Gene3D" id="3.30.1360.180">
    <property type="match status" value="1"/>
</dbReference>
<dbReference type="CDD" id="cd16018">
    <property type="entry name" value="Enpp"/>
    <property type="match status" value="1"/>
</dbReference>
<dbReference type="PANTHER" id="PTHR10151">
    <property type="entry name" value="ECTONUCLEOTIDE PYROPHOSPHATASE/PHOSPHODIESTERASE"/>
    <property type="match status" value="1"/>
</dbReference>
<dbReference type="PANTHER" id="PTHR10151:SF120">
    <property type="entry name" value="BIS(5'-ADENOSYL)-TRIPHOSPHATASE"/>
    <property type="match status" value="1"/>
</dbReference>
<protein>
    <submittedName>
        <fullName evidence="1">Ectonucleotide pyrophosphatase/phosphodiesterase</fullName>
    </submittedName>
</protein>
<comment type="caution">
    <text evidence="1">The sequence shown here is derived from an EMBL/GenBank/DDBJ whole genome shotgun (WGS) entry which is preliminary data.</text>
</comment>
<dbReference type="RefSeq" id="WP_254163812.1">
    <property type="nucleotide sequence ID" value="NZ_JAHESF010000012.1"/>
</dbReference>
<gene>
    <name evidence="1" type="ORF">KK083_13685</name>
</gene>
<reference evidence="1 2" key="1">
    <citation type="submission" date="2021-05" db="EMBL/GenBank/DDBJ databases">
        <title>A Polyphasic approach of four new species of the genus Ohtaekwangia: Ohtaekwangia histidinii sp. nov., Ohtaekwangia cretensis sp. nov., Ohtaekwangia indiensis sp. nov., Ohtaekwangia reichenbachii sp. nov. from diverse environment.</title>
        <authorList>
            <person name="Octaviana S."/>
        </authorList>
    </citation>
    <scope>NUCLEOTIDE SEQUENCE [LARGE SCALE GENOMIC DNA]</scope>
    <source>
        <strain evidence="1 2">PWU4</strain>
    </source>
</reference>
<dbReference type="Proteomes" id="UP001319200">
    <property type="component" value="Unassembled WGS sequence"/>
</dbReference>
<sequence length="410" mass="46599">MKKIVVLLAVMLQVVLVSGQSPRPYVILISFDGFRADYTERFDLPNFKTFIKEGAASEGLIPSFPSKTFPNHYTLVTGLYPGNHGLVDNSFFDPDRKKPYGMRIREAVTDPYYYGGVPLWRLAKEQGVRSASYFWVGSELKTEGLHPDYYYDYDQSVPFDKRVDQVIAWLGLPEKERPHMITLYFSSPDYEAHRYGPWAEETKQNVLSMDSLLGNLMHRVDSTKLPVNVVVVSDHGMSELTESPETYIFLDEIVTTREGSVTVSNGGTQAHLYTASPAKKDSLYTLLKSKEKDFTVIRREDFPTQWHYAHPRAGDLLIVARPGKYIVTGDPVKFRQEMNLGAKFGAHGYDPDQVKDMHGIFYAKGPNIKPGSKVKAIRNIHVYPLIAEILQLRIPPVDGQLKELKPIYRK</sequence>
<dbReference type="InterPro" id="IPR017850">
    <property type="entry name" value="Alkaline_phosphatase_core_sf"/>
</dbReference>
<dbReference type="InterPro" id="IPR002591">
    <property type="entry name" value="Phosphodiest/P_Trfase"/>
</dbReference>
<evidence type="ECO:0000313" key="1">
    <source>
        <dbReference type="EMBL" id="MBT1697939.1"/>
    </source>
</evidence>